<name>A0ABS2LI90_9CELL</name>
<dbReference type="RefSeq" id="WP_205307960.1">
    <property type="nucleotide sequence ID" value="NZ_BAAAVF010000007.1"/>
</dbReference>
<keyword evidence="2" id="KW-1185">Reference proteome</keyword>
<comment type="caution">
    <text evidence="1">The sequence shown here is derived from an EMBL/GenBank/DDBJ whole genome shotgun (WGS) entry which is preliminary data.</text>
</comment>
<accession>A0ABS2LI90</accession>
<gene>
    <name evidence="1" type="ORF">JOD49_003065</name>
</gene>
<proteinExistence type="predicted"/>
<sequence length="263" mass="28581">MTTDTLRTALTKLADDLDSYMYVPAVRAVCDEIRTLLAAHPAPEMQAQARICPTCHDDHTAHQRCMPAPAPETPATLPVPDPAGHEFIGVAGHPDDDECTYRADGTDRTYCGARKESHDPAPVSDTRREDVARDLHDENSGDGATCGVCLDKADTRREDAAREIAETHWTTTHEGFHCVGCGWRGNGPHEDYGHAARRHVAEVALAVLPAPPVVDEAEIARDLHEASPNFEGVDWGDLPPRVREDYARMAAAVAARLRGATRG</sequence>
<dbReference type="Proteomes" id="UP000698059">
    <property type="component" value="Unassembled WGS sequence"/>
</dbReference>
<evidence type="ECO:0000313" key="1">
    <source>
        <dbReference type="EMBL" id="MBM7480145.1"/>
    </source>
</evidence>
<organism evidence="1 2">
    <name type="scientific">Oerskovia jenensis</name>
    <dbReference type="NCBI Taxonomy" id="162169"/>
    <lineage>
        <taxon>Bacteria</taxon>
        <taxon>Bacillati</taxon>
        <taxon>Actinomycetota</taxon>
        <taxon>Actinomycetes</taxon>
        <taxon>Micrococcales</taxon>
        <taxon>Cellulomonadaceae</taxon>
        <taxon>Oerskovia</taxon>
    </lineage>
</organism>
<evidence type="ECO:0000313" key="2">
    <source>
        <dbReference type="Proteomes" id="UP000698059"/>
    </source>
</evidence>
<protein>
    <submittedName>
        <fullName evidence="1">Uncharacterized protein</fullName>
    </submittedName>
</protein>
<dbReference type="EMBL" id="JAFBBO010000001">
    <property type="protein sequence ID" value="MBM7480145.1"/>
    <property type="molecule type" value="Genomic_DNA"/>
</dbReference>
<reference evidence="1 2" key="1">
    <citation type="submission" date="2021-01" db="EMBL/GenBank/DDBJ databases">
        <title>Sequencing the genomes of 1000 actinobacteria strains.</title>
        <authorList>
            <person name="Klenk H.-P."/>
        </authorList>
    </citation>
    <scope>NUCLEOTIDE SEQUENCE [LARGE SCALE GENOMIC DNA]</scope>
    <source>
        <strain evidence="1 2">DSM 46000</strain>
    </source>
</reference>